<dbReference type="EMBL" id="CP003050">
    <property type="protein sequence ID" value="AGB15492.1"/>
    <property type="molecule type" value="Genomic_DNA"/>
</dbReference>
<gene>
    <name evidence="7" type="ordered locus">Halru_0868</name>
</gene>
<dbReference type="GO" id="GO:0016020">
    <property type="term" value="C:membrane"/>
    <property type="evidence" value="ECO:0007669"/>
    <property type="project" value="UniProtKB-SubCell"/>
</dbReference>
<dbReference type="eggNOG" id="arCOG03951">
    <property type="taxonomic scope" value="Archaea"/>
</dbReference>
<dbReference type="GeneID" id="14375122"/>
<comment type="subcellular location">
    <subcellularLocation>
        <location evidence="1">Membrane</location>
        <topology evidence="1">Multi-pass membrane protein</topology>
    </subcellularLocation>
</comment>
<name>L0IC05_HALRX</name>
<evidence type="ECO:0000256" key="5">
    <source>
        <dbReference type="SAM" id="Phobius"/>
    </source>
</evidence>
<feature type="transmembrane region" description="Helical" evidence="5">
    <location>
        <begin position="43"/>
        <end position="61"/>
    </location>
</feature>
<dbReference type="Pfam" id="PF14378">
    <property type="entry name" value="PAP2_3"/>
    <property type="match status" value="1"/>
</dbReference>
<dbReference type="InterPro" id="IPR036938">
    <property type="entry name" value="PAP2/HPO_sf"/>
</dbReference>
<dbReference type="STRING" id="797302.Halru_0868"/>
<keyword evidence="2 5" id="KW-0812">Transmembrane</keyword>
<keyword evidence="3 5" id="KW-1133">Transmembrane helix</keyword>
<dbReference type="CDD" id="cd03386">
    <property type="entry name" value="PAP2_Aur1_like"/>
    <property type="match status" value="1"/>
</dbReference>
<keyword evidence="4 5" id="KW-0472">Membrane</keyword>
<dbReference type="KEGG" id="hru:Halru_0868"/>
<dbReference type="InterPro" id="IPR000326">
    <property type="entry name" value="PAP2/HPO"/>
</dbReference>
<evidence type="ECO:0000313" key="7">
    <source>
        <dbReference type="EMBL" id="AGB15492.1"/>
    </source>
</evidence>
<dbReference type="InterPro" id="IPR026841">
    <property type="entry name" value="Aur1/Ipt1"/>
</dbReference>
<dbReference type="HOGENOM" id="CLU_082638_0_0_2"/>
<dbReference type="SUPFAM" id="SSF48317">
    <property type="entry name" value="Acid phosphatase/Vanadium-dependent haloperoxidase"/>
    <property type="match status" value="1"/>
</dbReference>
<feature type="transmembrane region" description="Helical" evidence="5">
    <location>
        <begin position="241"/>
        <end position="260"/>
    </location>
</feature>
<protein>
    <submittedName>
        <fullName evidence="7">PAP2 superfamily protein</fullName>
    </submittedName>
</protein>
<proteinExistence type="predicted"/>
<evidence type="ECO:0000259" key="6">
    <source>
        <dbReference type="SMART" id="SM00014"/>
    </source>
</evidence>
<feature type="domain" description="Phosphatidic acid phosphatase type 2/haloperoxidase" evidence="6">
    <location>
        <begin position="130"/>
        <end position="256"/>
    </location>
</feature>
<feature type="transmembrane region" description="Helical" evidence="5">
    <location>
        <begin position="102"/>
        <end position="123"/>
    </location>
</feature>
<evidence type="ECO:0000313" key="8">
    <source>
        <dbReference type="Proteomes" id="UP000010846"/>
    </source>
</evidence>
<dbReference type="Gene3D" id="1.20.144.10">
    <property type="entry name" value="Phosphatidic acid phosphatase type 2/haloperoxidase"/>
    <property type="match status" value="1"/>
</dbReference>
<dbReference type="OrthoDB" id="329477at2157"/>
<evidence type="ECO:0000256" key="1">
    <source>
        <dbReference type="ARBA" id="ARBA00004141"/>
    </source>
</evidence>
<reference evidence="7" key="1">
    <citation type="submission" date="2011-09" db="EMBL/GenBank/DDBJ databases">
        <title>Complete sequence of Halovivax ruber XH-70.</title>
        <authorList>
            <consortium name="US DOE Joint Genome Institute"/>
            <person name="Lucas S."/>
            <person name="Han J."/>
            <person name="Lapidus A."/>
            <person name="Cheng J.-F."/>
            <person name="Goodwin L."/>
            <person name="Pitluck S."/>
            <person name="Peters L."/>
            <person name="Mikhailova N."/>
            <person name="Davenport K."/>
            <person name="Detter J.C."/>
            <person name="Han C."/>
            <person name="Tapia R."/>
            <person name="Land M."/>
            <person name="Hauser L."/>
            <person name="Kyrpides N."/>
            <person name="Ivanova N."/>
            <person name="Pagani I."/>
            <person name="Sproer C."/>
            <person name="Anderson I."/>
            <person name="Woyke T."/>
        </authorList>
    </citation>
    <scope>NUCLEOTIDE SEQUENCE</scope>
    <source>
        <strain evidence="7">XH-70</strain>
    </source>
</reference>
<evidence type="ECO:0000256" key="3">
    <source>
        <dbReference type="ARBA" id="ARBA00022989"/>
    </source>
</evidence>
<dbReference type="Proteomes" id="UP000010846">
    <property type="component" value="Chromosome"/>
</dbReference>
<keyword evidence="8" id="KW-1185">Reference proteome</keyword>
<dbReference type="RefSeq" id="WP_015300159.1">
    <property type="nucleotide sequence ID" value="NC_019964.1"/>
</dbReference>
<dbReference type="SMART" id="SM00014">
    <property type="entry name" value="acidPPc"/>
    <property type="match status" value="1"/>
</dbReference>
<organism evidence="7 8">
    <name type="scientific">Halovivax ruber (strain DSM 18193 / JCM 13892 / XH-70)</name>
    <dbReference type="NCBI Taxonomy" id="797302"/>
    <lineage>
        <taxon>Archaea</taxon>
        <taxon>Methanobacteriati</taxon>
        <taxon>Methanobacteriota</taxon>
        <taxon>Stenosarchaea group</taxon>
        <taxon>Halobacteria</taxon>
        <taxon>Halobacteriales</taxon>
        <taxon>Natrialbaceae</taxon>
        <taxon>Halovivax</taxon>
    </lineage>
</organism>
<sequence>MLVGLLSRATVIVALLLVIAIWQVIGFDTLFRALRNWRPRVRAALPVTLALVPVLIVNKLARQDLVTISQEYGFRVGDLFWVIEGEFILLFESVASTPLTQYFSFIYIYGYAFLLIFPVVMYFTLRDSTRLRRLLGAYALNYTIGVTLYVLFHAFGPRQYFGSDVETMLYTFEPSYQLLTREINHYTNVFPSLHTSLSATVMIFAIRSRSQFPAWTPTASVLAVSVWLSTMYLGIHWAIDVLGGLLLAGTCVWLSCRLIGRYDVDSHLQPAYDRLAAVVDRVKTTGDSADERGHR</sequence>
<feature type="transmembrane region" description="Helical" evidence="5">
    <location>
        <begin position="135"/>
        <end position="155"/>
    </location>
</feature>
<dbReference type="PANTHER" id="PTHR31310:SF7">
    <property type="entry name" value="PA-PHOSPHATASE RELATED-FAMILY PROTEIN DDB_G0268928"/>
    <property type="match status" value="1"/>
</dbReference>
<feature type="transmembrane region" description="Helical" evidence="5">
    <location>
        <begin position="12"/>
        <end position="31"/>
    </location>
</feature>
<dbReference type="PANTHER" id="PTHR31310">
    <property type="match status" value="1"/>
</dbReference>
<evidence type="ECO:0000256" key="2">
    <source>
        <dbReference type="ARBA" id="ARBA00022692"/>
    </source>
</evidence>
<accession>L0IC05</accession>
<dbReference type="AlphaFoldDB" id="L0IC05"/>
<dbReference type="InterPro" id="IPR052185">
    <property type="entry name" value="IPC_Synthase-Related"/>
</dbReference>
<evidence type="ECO:0000256" key="4">
    <source>
        <dbReference type="ARBA" id="ARBA00023136"/>
    </source>
</evidence>